<dbReference type="EMBL" id="JABBGA010000026">
    <property type="protein sequence ID" value="NML28398.1"/>
    <property type="molecule type" value="Genomic_DNA"/>
</dbReference>
<dbReference type="RefSeq" id="WP_169147925.1">
    <property type="nucleotide sequence ID" value="NZ_JABBGA010000026.1"/>
</dbReference>
<name>A0A848G7Z8_9RHOO</name>
<feature type="region of interest" description="Disordered" evidence="1">
    <location>
        <begin position="336"/>
        <end position="356"/>
    </location>
</feature>
<protein>
    <recommendedName>
        <fullName evidence="5">DUF4384 domain-containing protein</fullName>
    </recommendedName>
</protein>
<proteinExistence type="predicted"/>
<reference evidence="3 4" key="1">
    <citation type="submission" date="2020-04" db="EMBL/GenBank/DDBJ databases">
        <title>Zoogloea sp. G-4-1-14 isolated from soil.</title>
        <authorList>
            <person name="Dahal R.H."/>
        </authorList>
    </citation>
    <scope>NUCLEOTIDE SEQUENCE [LARGE SCALE GENOMIC DNA]</scope>
    <source>
        <strain evidence="3 4">G-4-1-14</strain>
    </source>
</reference>
<sequence length="495" mass="52492">MPMPAAFTTFACRLLILALPATACLAGQATLTRSDTLREQPSGFSGRIMDVQRRSSVEVLEVRQEWLRVMAPGNRSGWILRQNTDLDAQLPPPDAAPAPRTQPAGNSGLQLRGSPRASNHALVIGGDTRNDASRLAGLMGVPDGNTRYLPGAEMSLDALRQAFVDLDARLGDGDRLLIHVTPGRSPRIAGHACQEGIQTTDRQTFGNDELLRHISTLARRADKLFLIIDTPSTGLGNCPTTGLGSSTLPANVLAFLDNGGTLTPSLLACLEGDAPSPAFADGEALYRCMQARPGTAGQTTARLAGNPALIPVLRPPQPPASGTDSATRLLDALHAQRDQRSVPDIRQQPSTDGSLRFRADTKTPAYLYVLAAGPDGIALLHPNRHITEARLDPGRPIELTLPPKPAGGAVPRLLFMLSDGPRSIQRAGFIASGDGASSGPDSTSLHRVMEELLGGDNSPTCRLSETRNLGPTQARQCATRFSAKWITPASGKATR</sequence>
<gene>
    <name evidence="3" type="ORF">HHL15_21790</name>
</gene>
<organism evidence="3 4">
    <name type="scientific">Zoogloea dura</name>
    <dbReference type="NCBI Taxonomy" id="2728840"/>
    <lineage>
        <taxon>Bacteria</taxon>
        <taxon>Pseudomonadati</taxon>
        <taxon>Pseudomonadota</taxon>
        <taxon>Betaproteobacteria</taxon>
        <taxon>Rhodocyclales</taxon>
        <taxon>Zoogloeaceae</taxon>
        <taxon>Zoogloea</taxon>
    </lineage>
</organism>
<evidence type="ECO:0000256" key="1">
    <source>
        <dbReference type="SAM" id="MobiDB-lite"/>
    </source>
</evidence>
<feature type="region of interest" description="Disordered" evidence="1">
    <location>
        <begin position="86"/>
        <end position="116"/>
    </location>
</feature>
<evidence type="ECO:0000313" key="4">
    <source>
        <dbReference type="Proteomes" id="UP000580043"/>
    </source>
</evidence>
<comment type="caution">
    <text evidence="3">The sequence shown here is derived from an EMBL/GenBank/DDBJ whole genome shotgun (WGS) entry which is preliminary data.</text>
</comment>
<dbReference type="Gene3D" id="2.30.30.40">
    <property type="entry name" value="SH3 Domains"/>
    <property type="match status" value="1"/>
</dbReference>
<evidence type="ECO:0000313" key="3">
    <source>
        <dbReference type="EMBL" id="NML28398.1"/>
    </source>
</evidence>
<evidence type="ECO:0000256" key="2">
    <source>
        <dbReference type="SAM" id="SignalP"/>
    </source>
</evidence>
<keyword evidence="2" id="KW-0732">Signal</keyword>
<dbReference type="AlphaFoldDB" id="A0A848G7Z8"/>
<evidence type="ECO:0008006" key="5">
    <source>
        <dbReference type="Google" id="ProtNLM"/>
    </source>
</evidence>
<keyword evidence="4" id="KW-1185">Reference proteome</keyword>
<feature type="signal peptide" evidence="2">
    <location>
        <begin position="1"/>
        <end position="23"/>
    </location>
</feature>
<dbReference type="Proteomes" id="UP000580043">
    <property type="component" value="Unassembled WGS sequence"/>
</dbReference>
<feature type="chain" id="PRO_5032842604" description="DUF4384 domain-containing protein" evidence="2">
    <location>
        <begin position="24"/>
        <end position="495"/>
    </location>
</feature>
<accession>A0A848G7Z8</accession>